<dbReference type="GO" id="GO:0009279">
    <property type="term" value="C:cell outer membrane"/>
    <property type="evidence" value="ECO:0007669"/>
    <property type="project" value="UniProtKB-SubCell"/>
</dbReference>
<sequence length="727" mass="81520">MEGKMKKYLMGLSILIFCANAYGEVVDLGEKNIYSETGFEKNLRNSTTSPFIITAKDIEAKGYTSVSEVLDSVPGVNIQEGLHPAVDVRGQGYQKARATVQLLVDGVSANMLDTSHMNMPIDVVNINEIERIEVIPGGGAVLYGSGTSGGVINIITKKYKGNNNIRGGVGYQVGSFANNKFDVSAGTSVGNFDFDVNYSKNRKHGYRDYDFTNSDYFSGRVNYNINKTSNIAFKYSGYRDKYTYPSFLTQKELDSNRRQSGNDKEINEKNRIKKDEFSLTYNTKIGDKNDLNILGFYQKTDIPSESIEDYTTEYKGMLAGQAAKLRGELSVPGLPARARIAMQNRLNALLAELGSTSSVDFRTVSQFKDTKKAIKIKDKFTYDNDGSNIVVGLGYTDNDMLRVAKRELVGKRVLADTKLDLSKKTFEVFALNTYKINKVELIQGLRFENSKYNGTRKNNTDVVDIKKSKDNWAGSLAINYLYSDTGNVYAKYERAFTSPAPGQLVDKVETAPSIFTYKVNNLKSESTNLFEIGWNDYLFGSLLSADVFYSQTKDEIATIFEGGRPNAHDTGFKSTNLGKTRRYGFDLSAEQKFEKFTFREAYSFIDTKILKDNSSNFEGKHIANIPKHKLVFSVDYDISSKLTVGADYEYRATTFIDNTNNNGKDKAKSVFNLRADYKLTDSLNIYAGINNVFGAKYYNSVVLDKSGEKTYDPAPRINYYTGFKYKF</sequence>
<dbReference type="CDD" id="cd01347">
    <property type="entry name" value="ligand_gated_channel"/>
    <property type="match status" value="1"/>
</dbReference>
<dbReference type="PANTHER" id="PTHR30069:SF27">
    <property type="entry name" value="BLL4766 PROTEIN"/>
    <property type="match status" value="1"/>
</dbReference>
<feature type="domain" description="TonB-dependent receptor plug" evidence="11">
    <location>
        <begin position="44"/>
        <end position="151"/>
    </location>
</feature>
<dbReference type="GO" id="GO:0015344">
    <property type="term" value="F:siderophore uptake transmembrane transporter activity"/>
    <property type="evidence" value="ECO:0007669"/>
    <property type="project" value="TreeGrafter"/>
</dbReference>
<keyword evidence="3 8" id="KW-1134">Transmembrane beta strand</keyword>
<dbReference type="GO" id="GO:0044718">
    <property type="term" value="P:siderophore transmembrane transport"/>
    <property type="evidence" value="ECO:0007669"/>
    <property type="project" value="TreeGrafter"/>
</dbReference>
<keyword evidence="12" id="KW-0675">Receptor</keyword>
<dbReference type="InterPro" id="IPR037066">
    <property type="entry name" value="Plug_dom_sf"/>
</dbReference>
<dbReference type="InterPro" id="IPR012910">
    <property type="entry name" value="Plug_dom"/>
</dbReference>
<evidence type="ECO:0000256" key="6">
    <source>
        <dbReference type="ARBA" id="ARBA00023136"/>
    </source>
</evidence>
<name>D4CV72_9FUSO</name>
<evidence type="ECO:0000256" key="3">
    <source>
        <dbReference type="ARBA" id="ARBA00022452"/>
    </source>
</evidence>
<dbReference type="Gene3D" id="2.40.170.20">
    <property type="entry name" value="TonB-dependent receptor, beta-barrel domain"/>
    <property type="match status" value="1"/>
</dbReference>
<evidence type="ECO:0000313" key="12">
    <source>
        <dbReference type="EMBL" id="EFE86776.1"/>
    </source>
</evidence>
<gene>
    <name evidence="12" type="ORF">FUSPEROL_01315</name>
</gene>
<organism evidence="12 13">
    <name type="scientific">Fusobacterium periodonticum ATCC 33693</name>
    <dbReference type="NCBI Taxonomy" id="546275"/>
    <lineage>
        <taxon>Bacteria</taxon>
        <taxon>Fusobacteriati</taxon>
        <taxon>Fusobacteriota</taxon>
        <taxon>Fusobacteriia</taxon>
        <taxon>Fusobacteriales</taxon>
        <taxon>Fusobacteriaceae</taxon>
        <taxon>Fusobacterium</taxon>
    </lineage>
</organism>
<evidence type="ECO:0000313" key="13">
    <source>
        <dbReference type="Proteomes" id="UP000003748"/>
    </source>
</evidence>
<dbReference type="STRING" id="546275.FUSPEROL_01315"/>
<feature type="domain" description="TonB-dependent receptor-like beta-barrel" evidence="10">
    <location>
        <begin position="230"/>
        <end position="692"/>
    </location>
</feature>
<dbReference type="Proteomes" id="UP000003748">
    <property type="component" value="Unassembled WGS sequence"/>
</dbReference>
<evidence type="ECO:0000256" key="4">
    <source>
        <dbReference type="ARBA" id="ARBA00022692"/>
    </source>
</evidence>
<dbReference type="SUPFAM" id="SSF56935">
    <property type="entry name" value="Porins"/>
    <property type="match status" value="1"/>
</dbReference>
<evidence type="ECO:0000256" key="5">
    <source>
        <dbReference type="ARBA" id="ARBA00023077"/>
    </source>
</evidence>
<dbReference type="InterPro" id="IPR039426">
    <property type="entry name" value="TonB-dep_rcpt-like"/>
</dbReference>
<evidence type="ECO:0000256" key="1">
    <source>
        <dbReference type="ARBA" id="ARBA00004571"/>
    </source>
</evidence>
<dbReference type="Pfam" id="PF07715">
    <property type="entry name" value="Plug"/>
    <property type="match status" value="1"/>
</dbReference>
<comment type="similarity">
    <text evidence="8 9">Belongs to the TonB-dependent receptor family.</text>
</comment>
<dbReference type="HOGENOM" id="CLU_008287_18_3_0"/>
<accession>D4CV72</accession>
<dbReference type="Pfam" id="PF00593">
    <property type="entry name" value="TonB_dep_Rec_b-barrel"/>
    <property type="match status" value="1"/>
</dbReference>
<dbReference type="InterPro" id="IPR036942">
    <property type="entry name" value="Beta-barrel_TonB_sf"/>
</dbReference>
<evidence type="ECO:0000256" key="8">
    <source>
        <dbReference type="PROSITE-ProRule" id="PRU01360"/>
    </source>
</evidence>
<evidence type="ECO:0000256" key="7">
    <source>
        <dbReference type="ARBA" id="ARBA00023237"/>
    </source>
</evidence>
<comment type="caution">
    <text evidence="12">The sequence shown here is derived from an EMBL/GenBank/DDBJ whole genome shotgun (WGS) entry which is preliminary data.</text>
</comment>
<evidence type="ECO:0000259" key="11">
    <source>
        <dbReference type="Pfam" id="PF07715"/>
    </source>
</evidence>
<evidence type="ECO:0000256" key="2">
    <source>
        <dbReference type="ARBA" id="ARBA00022448"/>
    </source>
</evidence>
<evidence type="ECO:0000256" key="9">
    <source>
        <dbReference type="RuleBase" id="RU003357"/>
    </source>
</evidence>
<keyword evidence="6 8" id="KW-0472">Membrane</keyword>
<dbReference type="InterPro" id="IPR000531">
    <property type="entry name" value="Beta-barrel_TonB"/>
</dbReference>
<keyword evidence="2 8" id="KW-0813">Transport</keyword>
<dbReference type="eggNOG" id="COG4772">
    <property type="taxonomic scope" value="Bacteria"/>
</dbReference>
<keyword evidence="4 8" id="KW-0812">Transmembrane</keyword>
<dbReference type="PROSITE" id="PS52016">
    <property type="entry name" value="TONB_DEPENDENT_REC_3"/>
    <property type="match status" value="1"/>
</dbReference>
<dbReference type="PANTHER" id="PTHR30069">
    <property type="entry name" value="TONB-DEPENDENT OUTER MEMBRANE RECEPTOR"/>
    <property type="match status" value="1"/>
</dbReference>
<reference evidence="12 13" key="1">
    <citation type="submission" date="2010-02" db="EMBL/GenBank/DDBJ databases">
        <authorList>
            <person name="Weinstock G."/>
            <person name="Sodergren E."/>
            <person name="Clifton S."/>
            <person name="Fulton L."/>
            <person name="Fulton B."/>
            <person name="Courtney L."/>
            <person name="Fronick C."/>
            <person name="Harrison M."/>
            <person name="Strong C."/>
            <person name="Farmer C."/>
            <person name="Delahaunty K."/>
            <person name="Markovic C."/>
            <person name="Hall O."/>
            <person name="Minx P."/>
            <person name="Tomlinson C."/>
            <person name="Mitreva M."/>
            <person name="Nelson J."/>
            <person name="Hou S."/>
            <person name="Wollam A."/>
            <person name="Pepin K.H."/>
            <person name="Johnson M."/>
            <person name="Bhonagiri V."/>
            <person name="Zhang X."/>
            <person name="Suruliraj S."/>
            <person name="Warren W."/>
            <person name="Chinwalla A."/>
            <person name="Mardis E.R."/>
            <person name="Wilson R.K."/>
        </authorList>
    </citation>
    <scope>NUCLEOTIDE SEQUENCE [LARGE SCALE GENOMIC DNA]</scope>
    <source>
        <strain evidence="12 13">ATCC 33693</strain>
    </source>
</reference>
<comment type="subcellular location">
    <subcellularLocation>
        <location evidence="1 8">Cell outer membrane</location>
        <topology evidence="1 8">Multi-pass membrane protein</topology>
    </subcellularLocation>
</comment>
<keyword evidence="7 8" id="KW-0998">Cell outer membrane</keyword>
<dbReference type="AlphaFoldDB" id="D4CV72"/>
<protein>
    <submittedName>
        <fullName evidence="12">TonB-dependent receptor</fullName>
    </submittedName>
</protein>
<evidence type="ECO:0000259" key="10">
    <source>
        <dbReference type="Pfam" id="PF00593"/>
    </source>
</evidence>
<proteinExistence type="inferred from homology"/>
<dbReference type="EMBL" id="ACJY01000066">
    <property type="protein sequence ID" value="EFE86776.1"/>
    <property type="molecule type" value="Genomic_DNA"/>
</dbReference>
<keyword evidence="5 9" id="KW-0798">TonB box</keyword>
<dbReference type="Gene3D" id="2.170.130.10">
    <property type="entry name" value="TonB-dependent receptor, plug domain"/>
    <property type="match status" value="1"/>
</dbReference>